<dbReference type="InterPro" id="IPR003953">
    <property type="entry name" value="FAD-dep_OxRdtase_2_FAD-bd"/>
</dbReference>
<organism evidence="11 12">
    <name type="scientific">Echinicola rosea</name>
    <dbReference type="NCBI Taxonomy" id="1807691"/>
    <lineage>
        <taxon>Bacteria</taxon>
        <taxon>Pseudomonadati</taxon>
        <taxon>Bacteroidota</taxon>
        <taxon>Cytophagia</taxon>
        <taxon>Cytophagales</taxon>
        <taxon>Cyclobacteriaceae</taxon>
        <taxon>Echinicola</taxon>
    </lineage>
</organism>
<evidence type="ECO:0000259" key="10">
    <source>
        <dbReference type="Pfam" id="PF00890"/>
    </source>
</evidence>
<comment type="pathway">
    <text evidence="2">Cofactor biosynthesis; NAD(+) biosynthesis; iminoaspartate from L-aspartate (oxidase route): step 1/1.</text>
</comment>
<dbReference type="EC" id="1.4.3.16" evidence="4"/>
<evidence type="ECO:0000256" key="2">
    <source>
        <dbReference type="ARBA" id="ARBA00004950"/>
    </source>
</evidence>
<dbReference type="Proteomes" id="UP000647339">
    <property type="component" value="Unassembled WGS sequence"/>
</dbReference>
<dbReference type="PRINTS" id="PR00368">
    <property type="entry name" value="FADPNR"/>
</dbReference>
<comment type="caution">
    <text evidence="11">The sequence shown here is derived from an EMBL/GenBank/DDBJ whole genome shotgun (WGS) entry which is preliminary data.</text>
</comment>
<feature type="domain" description="FAD-dependent oxidoreductase 2 FAD-binding" evidence="10">
    <location>
        <begin position="9"/>
        <end position="392"/>
    </location>
</feature>
<evidence type="ECO:0000313" key="12">
    <source>
        <dbReference type="Proteomes" id="UP000647339"/>
    </source>
</evidence>
<name>A0ABQ1VB13_9BACT</name>
<dbReference type="PROSITE" id="PS51257">
    <property type="entry name" value="PROKAR_LIPOPROTEIN"/>
    <property type="match status" value="1"/>
</dbReference>
<accession>A0ABQ1VB13</accession>
<keyword evidence="8" id="KW-0560">Oxidoreductase</keyword>
<dbReference type="SUPFAM" id="SSF56425">
    <property type="entry name" value="Succinate dehydrogenase/fumarate reductase flavoprotein, catalytic domain"/>
    <property type="match status" value="1"/>
</dbReference>
<evidence type="ECO:0000256" key="4">
    <source>
        <dbReference type="ARBA" id="ARBA00012173"/>
    </source>
</evidence>
<keyword evidence="7" id="KW-0274">FAD</keyword>
<dbReference type="RefSeq" id="WP_137404732.1">
    <property type="nucleotide sequence ID" value="NZ_BMIU01000035.1"/>
</dbReference>
<comment type="catalytic activity">
    <reaction evidence="9">
        <text>L-aspartate + O2 = iminosuccinate + H2O2</text>
        <dbReference type="Rhea" id="RHEA:25876"/>
        <dbReference type="ChEBI" id="CHEBI:15379"/>
        <dbReference type="ChEBI" id="CHEBI:16240"/>
        <dbReference type="ChEBI" id="CHEBI:29991"/>
        <dbReference type="ChEBI" id="CHEBI:77875"/>
        <dbReference type="EC" id="1.4.3.16"/>
    </reaction>
    <physiologicalReaction direction="left-to-right" evidence="9">
        <dbReference type="Rhea" id="RHEA:25877"/>
    </physiologicalReaction>
</comment>
<dbReference type="PANTHER" id="PTHR42716">
    <property type="entry name" value="L-ASPARTATE OXIDASE"/>
    <property type="match status" value="1"/>
</dbReference>
<proteinExistence type="inferred from homology"/>
<evidence type="ECO:0000256" key="7">
    <source>
        <dbReference type="ARBA" id="ARBA00022827"/>
    </source>
</evidence>
<keyword evidence="12" id="KW-1185">Reference proteome</keyword>
<evidence type="ECO:0000313" key="11">
    <source>
        <dbReference type="EMBL" id="GGF50545.1"/>
    </source>
</evidence>
<evidence type="ECO:0000256" key="8">
    <source>
        <dbReference type="ARBA" id="ARBA00023002"/>
    </source>
</evidence>
<comment type="similarity">
    <text evidence="3">Belongs to the FAD-dependent oxidoreductase 2 family. NadB subfamily.</text>
</comment>
<dbReference type="Gene3D" id="3.50.50.60">
    <property type="entry name" value="FAD/NAD(P)-binding domain"/>
    <property type="match status" value="1"/>
</dbReference>
<dbReference type="InterPro" id="IPR005288">
    <property type="entry name" value="NadB"/>
</dbReference>
<dbReference type="SUPFAM" id="SSF51905">
    <property type="entry name" value="FAD/NAD(P)-binding domain"/>
    <property type="match status" value="1"/>
</dbReference>
<dbReference type="EMBL" id="BMIU01000035">
    <property type="protein sequence ID" value="GGF50545.1"/>
    <property type="molecule type" value="Genomic_DNA"/>
</dbReference>
<comment type="cofactor">
    <cofactor evidence="1">
        <name>FAD</name>
        <dbReference type="ChEBI" id="CHEBI:57692"/>
    </cofactor>
</comment>
<evidence type="ECO:0000256" key="3">
    <source>
        <dbReference type="ARBA" id="ARBA00008562"/>
    </source>
</evidence>
<dbReference type="Gene3D" id="3.90.700.10">
    <property type="entry name" value="Succinate dehydrogenase/fumarate reductase flavoprotein, catalytic domain"/>
    <property type="match status" value="1"/>
</dbReference>
<evidence type="ECO:0000256" key="1">
    <source>
        <dbReference type="ARBA" id="ARBA00001974"/>
    </source>
</evidence>
<keyword evidence="6" id="KW-0662">Pyridine nucleotide biosynthesis</keyword>
<evidence type="ECO:0000256" key="5">
    <source>
        <dbReference type="ARBA" id="ARBA00022630"/>
    </source>
</evidence>
<evidence type="ECO:0000256" key="6">
    <source>
        <dbReference type="ARBA" id="ARBA00022642"/>
    </source>
</evidence>
<evidence type="ECO:0000256" key="9">
    <source>
        <dbReference type="ARBA" id="ARBA00048305"/>
    </source>
</evidence>
<dbReference type="InterPro" id="IPR036188">
    <property type="entry name" value="FAD/NAD-bd_sf"/>
</dbReference>
<gene>
    <name evidence="11" type="ORF">GCM10011339_43880</name>
</gene>
<reference evidence="12" key="1">
    <citation type="journal article" date="2019" name="Int. J. Syst. Evol. Microbiol.">
        <title>The Global Catalogue of Microorganisms (GCM) 10K type strain sequencing project: providing services to taxonomists for standard genome sequencing and annotation.</title>
        <authorList>
            <consortium name="The Broad Institute Genomics Platform"/>
            <consortium name="The Broad Institute Genome Sequencing Center for Infectious Disease"/>
            <person name="Wu L."/>
            <person name="Ma J."/>
        </authorList>
    </citation>
    <scope>NUCLEOTIDE SEQUENCE [LARGE SCALE GENOMIC DNA]</scope>
    <source>
        <strain evidence="12">CGMCC 1.15407</strain>
    </source>
</reference>
<keyword evidence="5" id="KW-0285">Flavoprotein</keyword>
<dbReference type="InterPro" id="IPR027477">
    <property type="entry name" value="Succ_DH/fumarate_Rdtase_cat_sf"/>
</dbReference>
<sequence>MKETLIHTDVLIVGTGIAGLSCALEMAHLYPEYRITLLDKSFDRNSNSQHAQGGMAAVMSPDHDSFQSHFNDTLRAGRWVNQAAVVDYFVRKAPEAIHWLETLGVKFDKETLGDYQLGMEGGHAHPRIVHQKDWTGKEVLSVLWNCVIIHDRIKVLSGYLAKDLWGISFEYGGKLEKCCGIKGFDLSNGNPVIIHSDITILATGGCGRLFARTTNAEIATGDGVAMASRAGVELRDMHYYQFHPTALYDRQNGRALLLTEALRGAGAHIVNDQGERFLWKGDKRGELATRDIICALMENEMTSKGVDYLYLDARHLGSVCLKKNFPQVVGNCLGLGFHPAEDLLPILPAAHYQCGGIVVDLLGRSSLEGLYALGECASTGLHGKNRLASNSLTEGVVFARKLAKELVKFEISNPPLNISEGLKEMGKCSLEEVPQFLEIRTSLQKEMNKLIFSKDQITLINQVSSKVEKWKIIIERKQASKSGIELQNLLDVAEVMCKSFKDQLEEHAEHN</sequence>
<dbReference type="Pfam" id="PF00890">
    <property type="entry name" value="FAD_binding_2"/>
    <property type="match status" value="1"/>
</dbReference>
<dbReference type="PANTHER" id="PTHR42716:SF2">
    <property type="entry name" value="L-ASPARTATE OXIDASE, CHLOROPLASTIC"/>
    <property type="match status" value="1"/>
</dbReference>
<protein>
    <recommendedName>
        <fullName evidence="4">L-aspartate oxidase</fullName>
        <ecNumber evidence="4">1.4.3.16</ecNumber>
    </recommendedName>
</protein>